<dbReference type="InterPro" id="IPR050297">
    <property type="entry name" value="LipidA_mod_glycosyltrf_83"/>
</dbReference>
<keyword evidence="11" id="KW-1185">Reference proteome</keyword>
<evidence type="ECO:0000256" key="7">
    <source>
        <dbReference type="ARBA" id="ARBA00023136"/>
    </source>
</evidence>
<evidence type="ECO:0000256" key="3">
    <source>
        <dbReference type="ARBA" id="ARBA00022676"/>
    </source>
</evidence>
<evidence type="ECO:0000256" key="5">
    <source>
        <dbReference type="ARBA" id="ARBA00022692"/>
    </source>
</evidence>
<evidence type="ECO:0000256" key="8">
    <source>
        <dbReference type="SAM" id="Phobius"/>
    </source>
</evidence>
<feature type="domain" description="Glycosyltransferase RgtA/B/C/D-like" evidence="9">
    <location>
        <begin position="62"/>
        <end position="222"/>
    </location>
</feature>
<dbReference type="InterPro" id="IPR038731">
    <property type="entry name" value="RgtA/B/C-like"/>
</dbReference>
<dbReference type="Proteomes" id="UP001596978">
    <property type="component" value="Unassembled WGS sequence"/>
</dbReference>
<evidence type="ECO:0000259" key="9">
    <source>
        <dbReference type="Pfam" id="PF13231"/>
    </source>
</evidence>
<feature type="transmembrane region" description="Helical" evidence="8">
    <location>
        <begin position="311"/>
        <end position="329"/>
    </location>
</feature>
<proteinExistence type="predicted"/>
<gene>
    <name evidence="10" type="ORF">ACFQ1M_03615</name>
</gene>
<dbReference type="RefSeq" id="WP_386404001.1">
    <property type="nucleotide sequence ID" value="NZ_JBHTJH010000004.1"/>
</dbReference>
<evidence type="ECO:0000313" key="11">
    <source>
        <dbReference type="Proteomes" id="UP001596978"/>
    </source>
</evidence>
<organism evidence="10 11">
    <name type="scientific">Sungkyunkwania multivorans</name>
    <dbReference type="NCBI Taxonomy" id="1173618"/>
    <lineage>
        <taxon>Bacteria</taxon>
        <taxon>Pseudomonadati</taxon>
        <taxon>Bacteroidota</taxon>
        <taxon>Flavobacteriia</taxon>
        <taxon>Flavobacteriales</taxon>
        <taxon>Flavobacteriaceae</taxon>
        <taxon>Sungkyunkwania</taxon>
    </lineage>
</organism>
<keyword evidence="3 10" id="KW-0328">Glycosyltransferase</keyword>
<dbReference type="PANTHER" id="PTHR33908:SF3">
    <property type="entry name" value="UNDECAPRENYL PHOSPHATE-ALPHA-4-AMINO-4-DEOXY-L-ARABINOSE ARABINOSYL TRANSFERASE"/>
    <property type="match status" value="1"/>
</dbReference>
<feature type="transmembrane region" description="Helical" evidence="8">
    <location>
        <begin position="392"/>
        <end position="409"/>
    </location>
</feature>
<feature type="transmembrane region" description="Helical" evidence="8">
    <location>
        <begin position="177"/>
        <end position="194"/>
    </location>
</feature>
<feature type="transmembrane region" description="Helical" evidence="8">
    <location>
        <begin position="365"/>
        <end position="386"/>
    </location>
</feature>
<evidence type="ECO:0000313" key="10">
    <source>
        <dbReference type="EMBL" id="MFD0861282.1"/>
    </source>
</evidence>
<dbReference type="EMBL" id="JBHTJH010000004">
    <property type="protein sequence ID" value="MFD0861282.1"/>
    <property type="molecule type" value="Genomic_DNA"/>
</dbReference>
<feature type="transmembrane region" description="Helical" evidence="8">
    <location>
        <begin position="269"/>
        <end position="291"/>
    </location>
</feature>
<feature type="transmembrane region" description="Helical" evidence="8">
    <location>
        <begin position="206"/>
        <end position="225"/>
    </location>
</feature>
<dbReference type="PANTHER" id="PTHR33908">
    <property type="entry name" value="MANNOSYLTRANSFERASE YKCB-RELATED"/>
    <property type="match status" value="1"/>
</dbReference>
<keyword evidence="5 8" id="KW-0812">Transmembrane</keyword>
<evidence type="ECO:0000256" key="4">
    <source>
        <dbReference type="ARBA" id="ARBA00022679"/>
    </source>
</evidence>
<evidence type="ECO:0000256" key="2">
    <source>
        <dbReference type="ARBA" id="ARBA00022475"/>
    </source>
</evidence>
<accession>A0ABW3CVT8</accession>
<feature type="transmembrane region" description="Helical" evidence="8">
    <location>
        <begin position="12"/>
        <end position="30"/>
    </location>
</feature>
<dbReference type="EC" id="2.4.-.-" evidence="10"/>
<reference evidence="11" key="1">
    <citation type="journal article" date="2019" name="Int. J. Syst. Evol. Microbiol.">
        <title>The Global Catalogue of Microorganisms (GCM) 10K type strain sequencing project: providing services to taxonomists for standard genome sequencing and annotation.</title>
        <authorList>
            <consortium name="The Broad Institute Genomics Platform"/>
            <consortium name="The Broad Institute Genome Sequencing Center for Infectious Disease"/>
            <person name="Wu L."/>
            <person name="Ma J."/>
        </authorList>
    </citation>
    <scope>NUCLEOTIDE SEQUENCE [LARGE SCALE GENOMIC DNA]</scope>
    <source>
        <strain evidence="11">CCUG 62952</strain>
    </source>
</reference>
<keyword evidence="4 10" id="KW-0808">Transferase</keyword>
<protein>
    <submittedName>
        <fullName evidence="10">ArnT family glycosyltransferase</fullName>
        <ecNumber evidence="10">2.4.-.-</ecNumber>
    </submittedName>
</protein>
<evidence type="ECO:0000256" key="6">
    <source>
        <dbReference type="ARBA" id="ARBA00022989"/>
    </source>
</evidence>
<keyword evidence="2" id="KW-1003">Cell membrane</keyword>
<keyword evidence="7 8" id="KW-0472">Membrane</keyword>
<evidence type="ECO:0000256" key="1">
    <source>
        <dbReference type="ARBA" id="ARBA00004651"/>
    </source>
</evidence>
<comment type="caution">
    <text evidence="10">The sequence shown here is derived from an EMBL/GenBank/DDBJ whole genome shotgun (WGS) entry which is preliminary data.</text>
</comment>
<dbReference type="GO" id="GO:0016757">
    <property type="term" value="F:glycosyltransferase activity"/>
    <property type="evidence" value="ECO:0007669"/>
    <property type="project" value="UniProtKB-KW"/>
</dbReference>
<name>A0ABW3CVT8_9FLAO</name>
<feature type="transmembrane region" description="Helical" evidence="8">
    <location>
        <begin position="421"/>
        <end position="440"/>
    </location>
</feature>
<dbReference type="Pfam" id="PF13231">
    <property type="entry name" value="PMT_2"/>
    <property type="match status" value="1"/>
</dbReference>
<feature type="transmembrane region" description="Helical" evidence="8">
    <location>
        <begin position="335"/>
        <end position="353"/>
    </location>
</feature>
<keyword evidence="6 8" id="KW-1133">Transmembrane helix</keyword>
<sequence>MEVILQRRDYLTLYILLAVIYLLGLQIPLMENDSAQHATMAMRMYLEDDFLNIYKGGKDYLDKPHLHFWLAAFSFKLFGIGQWSYRLPALLFTILAAYSSFRLAHHLYGKKAGHITSLVFLSAQAIILANHDVRTDAVLTGAVAFGVWQLVRYIDTQKLLPAIFGAVGVGLAFSTKGQLGVFIPGACVLCYLLYGRKWKSVFSWKVLIGSFFFLLTITPVVYAFYVQFDLHPEKIIEGQKNISGVRFILWDQSFNRLTASGFQQNSPDYFFFFHTLLWAFLPWSIIAYSALFVRLKQLFKIRFAYQKGMEFLTVGGIILVMVVISFSKFKLPHYLNSLLPIFAILVAGFLVFLHENGKTKFIRTLLIIQYATLSLGTVFVLFLTFWAFGVPSAMAIVSIVFLLIGFIYLQKVPMSMTRRMIMISVYFMVLINFCLNTQFYPNLLHFQAGNNAAMIIKEAKIDKDRVFKIDRWRASWSLDFYLKQEIAKVKIEEVTKTLKSGDWLLAYDEELELLEQKGLNWDREHAMDHYRITRLKLSFLNPETRPEQVGKAYLLRIVE</sequence>
<comment type="subcellular location">
    <subcellularLocation>
        <location evidence="1">Cell membrane</location>
        <topology evidence="1">Multi-pass membrane protein</topology>
    </subcellularLocation>
</comment>
<feature type="transmembrane region" description="Helical" evidence="8">
    <location>
        <begin position="83"/>
        <end position="101"/>
    </location>
</feature>